<feature type="compositionally biased region" description="Polar residues" evidence="1">
    <location>
        <begin position="75"/>
        <end position="89"/>
    </location>
</feature>
<dbReference type="EMBL" id="SSOP01000672">
    <property type="protein sequence ID" value="KAB5587932.1"/>
    <property type="molecule type" value="Genomic_DNA"/>
</dbReference>
<feature type="region of interest" description="Disordered" evidence="1">
    <location>
        <begin position="1"/>
        <end position="154"/>
    </location>
</feature>
<dbReference type="OrthoDB" id="9991317at2759"/>
<feature type="compositionally biased region" description="Polar residues" evidence="1">
    <location>
        <begin position="1"/>
        <end position="14"/>
    </location>
</feature>
<protein>
    <submittedName>
        <fullName evidence="3">DNA double-strand break repair Rad50 ATPase</fullName>
    </submittedName>
</protein>
<accession>A0A5N5Q861</accession>
<gene>
    <name evidence="3" type="ORF">CTheo_8626</name>
</gene>
<organism evidence="3 4">
    <name type="scientific">Ceratobasidium theobromae</name>
    <dbReference type="NCBI Taxonomy" id="1582974"/>
    <lineage>
        <taxon>Eukaryota</taxon>
        <taxon>Fungi</taxon>
        <taxon>Dikarya</taxon>
        <taxon>Basidiomycota</taxon>
        <taxon>Agaricomycotina</taxon>
        <taxon>Agaricomycetes</taxon>
        <taxon>Cantharellales</taxon>
        <taxon>Ceratobasidiaceae</taxon>
        <taxon>Ceratobasidium</taxon>
    </lineage>
</organism>
<evidence type="ECO:0000256" key="1">
    <source>
        <dbReference type="SAM" id="MobiDB-lite"/>
    </source>
</evidence>
<feature type="compositionally biased region" description="Polar residues" evidence="1">
    <location>
        <begin position="107"/>
        <end position="121"/>
    </location>
</feature>
<name>A0A5N5Q861_9AGAM</name>
<feature type="compositionally biased region" description="Low complexity" evidence="1">
    <location>
        <begin position="56"/>
        <end position="74"/>
    </location>
</feature>
<dbReference type="Proteomes" id="UP000383932">
    <property type="component" value="Unassembled WGS sequence"/>
</dbReference>
<comment type="caution">
    <text evidence="3">The sequence shown here is derived from an EMBL/GenBank/DDBJ whole genome shotgun (WGS) entry which is preliminary data.</text>
</comment>
<feature type="domain" description="CHAT" evidence="2">
    <location>
        <begin position="781"/>
        <end position="1067"/>
    </location>
</feature>
<keyword evidence="4" id="KW-1185">Reference proteome</keyword>
<evidence type="ECO:0000259" key="2">
    <source>
        <dbReference type="Pfam" id="PF12770"/>
    </source>
</evidence>
<reference evidence="3 4" key="1">
    <citation type="journal article" date="2019" name="Fungal Biol. Biotechnol.">
        <title>Draft genome sequence of fastidious pathogen Ceratobasidium theobromae, which causes vascular-streak dieback in Theobroma cacao.</title>
        <authorList>
            <person name="Ali S.S."/>
            <person name="Asman A."/>
            <person name="Shao J."/>
            <person name="Firmansyah A.P."/>
            <person name="Susilo A.W."/>
            <person name="Rosmana A."/>
            <person name="McMahon P."/>
            <person name="Junaid M."/>
            <person name="Guest D."/>
            <person name="Kheng T.Y."/>
            <person name="Meinhardt L.W."/>
            <person name="Bailey B.A."/>
        </authorList>
    </citation>
    <scope>NUCLEOTIDE SEQUENCE [LARGE SCALE GENOMIC DNA]</scope>
    <source>
        <strain evidence="3 4">CT2</strain>
    </source>
</reference>
<evidence type="ECO:0000313" key="4">
    <source>
        <dbReference type="Proteomes" id="UP000383932"/>
    </source>
</evidence>
<sequence length="1068" mass="118148">MPGSKQPSSPTGSPSRPAVRVITSPEVHLSATSAPVGSPSEKGTPRGQISSVLMEKPPGASSSSSPPKASGSGSDSNPNNTHKTSSTNYLVGAPSNRPAPSHLLASVTRTTSDLTEPTPTITGLTPTSGPKTTPPKTPSSPSGSDSSNGLSVVDNQWCVDRKQEIEDLRKKVKQLYSSKAKKDDVKTIQRDLQKFVRKLKETSSTGITSQTSTKLASLLKTAQDVSRDLYKIFKPIKNSNWRIPLIEYVEQIMRFAGSTFPLNTTLLVQFASTCQTQFVRWGILDHVDIAIANLSNVLHRFTNGDHLDISGALAALYGARYYQFGDPKDYTKAVEFGLEVCNLTAKSSPSWVSRNIELALVYLAKARRTDQTTPETIRDAIQCALGLLEPISPTPDDKGWIYLCETLAWKCHFVADNRDTLCKLRAQLTKASMLKSSVPSNQNPKAHEAARLAALGFSHLTLYEKEQKKSDLMIATQQYETATNSTAIDKQHPDRCSWLIGLGRAYNHANKREHAMRCFRDAALLTYAIPTKRMDACLKWAKVPGAELVQVYRNMLDIMPRLVGLEQTLPHRIENVKMVVDLAQKATRAAIEGNDLLLALEFAERGRGIFFQSAFKVRVLLFLPEFLELQNKHPTRARYLKQSVDNLRKSDHLLRFNTTEQQRRTHHRRGAKYANELGKVLPISNLGDPLRPTSKKLIQAATDRNVVIINDNIGTSLNIDALVIKEGSDKPEHVALRVSSLKYHLFRNNLMKSGLTRREGRPITWEGRQEQTPNAVLKEILVALWTDVVKPIIEHLGFTVINNISAVEKLPRITWCLTGELAFLPIHAAGDYNTPGSQERLFNYAMSSYTPTLRALFTPAPSSATKRQKIFIAAMEKTPDIPGSLGGTIEEKNSIAELAQQSNILYTTHLNDQATIQSVLAGLKDSTSVHLACHGIQDLTDPIQSRLALNDGDLTVEKLLQLELEPKDLAFLSACETAKGDARMPNEAIHLALIMMLLGFRAVIATLWAIIDADGPVVAEEFYRRVMKDGKIDLKRVAIALHMALHVLRSKIGEEKFSRWCGFVHIGV</sequence>
<feature type="compositionally biased region" description="Low complexity" evidence="1">
    <location>
        <begin position="122"/>
        <end position="131"/>
    </location>
</feature>
<dbReference type="InterPro" id="IPR024983">
    <property type="entry name" value="CHAT_dom"/>
</dbReference>
<dbReference type="Pfam" id="PF12770">
    <property type="entry name" value="CHAT"/>
    <property type="match status" value="1"/>
</dbReference>
<feature type="compositionally biased region" description="Low complexity" evidence="1">
    <location>
        <begin position="139"/>
        <end position="154"/>
    </location>
</feature>
<proteinExistence type="predicted"/>
<dbReference type="AlphaFoldDB" id="A0A5N5Q861"/>
<evidence type="ECO:0000313" key="3">
    <source>
        <dbReference type="EMBL" id="KAB5587932.1"/>
    </source>
</evidence>